<accession>A0ABY8ASV8</accession>
<protein>
    <submittedName>
        <fullName evidence="1">Kdo hydroxylase family protein</fullName>
    </submittedName>
</protein>
<reference evidence="1 2" key="1">
    <citation type="submission" date="2023-02" db="EMBL/GenBank/DDBJ databases">
        <title>Genome Sequence of L. cardiaca H63T.</title>
        <authorList>
            <person name="Lopez A.E."/>
            <person name="Cianciotto N.P."/>
        </authorList>
    </citation>
    <scope>NUCLEOTIDE SEQUENCE [LARGE SCALE GENOMIC DNA]</scope>
    <source>
        <strain evidence="1 2">H63</strain>
    </source>
</reference>
<dbReference type="Pfam" id="PF11004">
    <property type="entry name" value="Kdo_hydroxy"/>
    <property type="match status" value="1"/>
</dbReference>
<gene>
    <name evidence="1" type="ORF">PXX05_02980</name>
</gene>
<dbReference type="RefSeq" id="WP_275089573.1">
    <property type="nucleotide sequence ID" value="NZ_CP119078.1"/>
</dbReference>
<dbReference type="Proteomes" id="UP001222087">
    <property type="component" value="Chromosome"/>
</dbReference>
<proteinExistence type="predicted"/>
<evidence type="ECO:0000313" key="1">
    <source>
        <dbReference type="EMBL" id="WED43759.1"/>
    </source>
</evidence>
<organism evidence="1 2">
    <name type="scientific">Legionella cardiaca</name>
    <dbReference type="NCBI Taxonomy" id="1071983"/>
    <lineage>
        <taxon>Bacteria</taxon>
        <taxon>Pseudomonadati</taxon>
        <taxon>Pseudomonadota</taxon>
        <taxon>Gammaproteobacteria</taxon>
        <taxon>Legionellales</taxon>
        <taxon>Legionellaceae</taxon>
        <taxon>Legionella</taxon>
    </lineage>
</organism>
<dbReference type="EMBL" id="CP119078">
    <property type="protein sequence ID" value="WED43759.1"/>
    <property type="molecule type" value="Genomic_DNA"/>
</dbReference>
<keyword evidence="2" id="KW-1185">Reference proteome</keyword>
<name>A0ABY8ASV8_9GAMM</name>
<dbReference type="InterPro" id="IPR021266">
    <property type="entry name" value="Kdo_hydroxlase"/>
</dbReference>
<sequence>MDQLLHTLDIDNLSSLTEEAKQLAMSSLEKGQVIYLPFYSFHMDSTEQEQLLSDKILDGKHKNLSFDYRTKRLGGIDSNAGNAPLTTLLKIFMQRYAEFAKSLVNSLFPEYENALLWGRTSYQAAEIKGRTSSRRKDDKRLHVDSFPATPVNGQRILRVFTNVNPYGEPRVWHLGESFAKALAHFSSSIPPYNRTIAKLLQLIKVTKTLRSAYDHYQLNLHDSMKLDDGYQRTVNKQRIEFPAQSSWVGFTDQVTHAALSGQFLLEQLFYLPVHAMNNPELSPLRYWEKEKKFRILDMPERIDV</sequence>
<evidence type="ECO:0000313" key="2">
    <source>
        <dbReference type="Proteomes" id="UP001222087"/>
    </source>
</evidence>